<evidence type="ECO:0000313" key="8">
    <source>
        <dbReference type="EMBL" id="KAH3814766.1"/>
    </source>
</evidence>
<gene>
    <name evidence="8" type="ORF">DPMN_143276</name>
</gene>
<evidence type="ECO:0000313" key="9">
    <source>
        <dbReference type="Proteomes" id="UP000828390"/>
    </source>
</evidence>
<keyword evidence="3" id="KW-0808">Transferase</keyword>
<dbReference type="Pfam" id="PF20266">
    <property type="entry name" value="Mab-21_C"/>
    <property type="match status" value="1"/>
</dbReference>
<proteinExistence type="inferred from homology"/>
<accession>A0A9D4GFY5</accession>
<feature type="domain" description="Mab-21-like HhH/H2TH-like" evidence="7">
    <location>
        <begin position="112"/>
        <end position="190"/>
    </location>
</feature>
<comment type="similarity">
    <text evidence="2">Belongs to the mab-21 family.</text>
</comment>
<dbReference type="EMBL" id="JAIWYP010000006">
    <property type="protein sequence ID" value="KAH3814766.1"/>
    <property type="molecule type" value="Genomic_DNA"/>
</dbReference>
<dbReference type="GO" id="GO:0016779">
    <property type="term" value="F:nucleotidyltransferase activity"/>
    <property type="evidence" value="ECO:0007669"/>
    <property type="project" value="UniProtKB-KW"/>
</dbReference>
<dbReference type="GO" id="GO:0046872">
    <property type="term" value="F:metal ion binding"/>
    <property type="evidence" value="ECO:0007669"/>
    <property type="project" value="UniProtKB-KW"/>
</dbReference>
<evidence type="ECO:0000256" key="5">
    <source>
        <dbReference type="ARBA" id="ARBA00022723"/>
    </source>
</evidence>
<dbReference type="AlphaFoldDB" id="A0A9D4GFY5"/>
<name>A0A9D4GFY5_DREPO</name>
<dbReference type="SMART" id="SM01265">
    <property type="entry name" value="Mab-21"/>
    <property type="match status" value="1"/>
</dbReference>
<dbReference type="Proteomes" id="UP000828390">
    <property type="component" value="Unassembled WGS sequence"/>
</dbReference>
<evidence type="ECO:0000256" key="2">
    <source>
        <dbReference type="ARBA" id="ARBA00008307"/>
    </source>
</evidence>
<keyword evidence="4" id="KW-0548">Nucleotidyltransferase</keyword>
<sequence>MSIRCLSLPDNCIVLFKRPRPGHWPTKGTLSALEQCEVYMVYPGVQGHTFGYDTERRLSFIKLQYDNKYVESQWRISTNMTERLLMFDLNIVQMKAFVITKMIRKELLQPLVNERLSTFHMKTALLFTVEKFPVEIWRDDNLAQCVIYCLKTLKCFLKIGYCPHYTISSVNLFEGKLTKNELQIVKKHVTEMIESNLCCLRKLSMDDVGLRLL</sequence>
<protein>
    <recommendedName>
        <fullName evidence="7">Mab-21-like HhH/H2TH-like domain-containing protein</fullName>
    </recommendedName>
</protein>
<comment type="cofactor">
    <cofactor evidence="1">
        <name>Mg(2+)</name>
        <dbReference type="ChEBI" id="CHEBI:18420"/>
    </cofactor>
</comment>
<dbReference type="PANTHER" id="PTHR10656">
    <property type="entry name" value="CELL FATE DETERMINING PROTEIN MAB21-RELATED"/>
    <property type="match status" value="1"/>
</dbReference>
<evidence type="ECO:0000256" key="1">
    <source>
        <dbReference type="ARBA" id="ARBA00001946"/>
    </source>
</evidence>
<keyword evidence="6" id="KW-0460">Magnesium</keyword>
<evidence type="ECO:0000256" key="6">
    <source>
        <dbReference type="ARBA" id="ARBA00022842"/>
    </source>
</evidence>
<reference evidence="8" key="2">
    <citation type="submission" date="2020-11" db="EMBL/GenBank/DDBJ databases">
        <authorList>
            <person name="McCartney M.A."/>
            <person name="Auch B."/>
            <person name="Kono T."/>
            <person name="Mallez S."/>
            <person name="Becker A."/>
            <person name="Gohl D.M."/>
            <person name="Silverstein K.A.T."/>
            <person name="Koren S."/>
            <person name="Bechman K.B."/>
            <person name="Herman A."/>
            <person name="Abrahante J.E."/>
            <person name="Garbe J."/>
        </authorList>
    </citation>
    <scope>NUCLEOTIDE SEQUENCE</scope>
    <source>
        <strain evidence="8">Duluth1</strain>
        <tissue evidence="8">Whole animal</tissue>
    </source>
</reference>
<comment type="caution">
    <text evidence="8">The sequence shown here is derived from an EMBL/GenBank/DDBJ whole genome shotgun (WGS) entry which is preliminary data.</text>
</comment>
<dbReference type="Gene3D" id="1.10.1410.40">
    <property type="match status" value="1"/>
</dbReference>
<reference evidence="8" key="1">
    <citation type="journal article" date="2019" name="bioRxiv">
        <title>The Genome of the Zebra Mussel, Dreissena polymorpha: A Resource for Invasive Species Research.</title>
        <authorList>
            <person name="McCartney M.A."/>
            <person name="Auch B."/>
            <person name="Kono T."/>
            <person name="Mallez S."/>
            <person name="Zhang Y."/>
            <person name="Obille A."/>
            <person name="Becker A."/>
            <person name="Abrahante J.E."/>
            <person name="Garbe J."/>
            <person name="Badalamenti J.P."/>
            <person name="Herman A."/>
            <person name="Mangelson H."/>
            <person name="Liachko I."/>
            <person name="Sullivan S."/>
            <person name="Sone E.D."/>
            <person name="Koren S."/>
            <person name="Silverstein K.A.T."/>
            <person name="Beckman K.B."/>
            <person name="Gohl D.M."/>
        </authorList>
    </citation>
    <scope>NUCLEOTIDE SEQUENCE</scope>
    <source>
        <strain evidence="8">Duluth1</strain>
        <tissue evidence="8">Whole animal</tissue>
    </source>
</reference>
<dbReference type="InterPro" id="IPR024810">
    <property type="entry name" value="MAB21L/cGLR"/>
</dbReference>
<evidence type="ECO:0000256" key="4">
    <source>
        <dbReference type="ARBA" id="ARBA00022695"/>
    </source>
</evidence>
<dbReference type="InterPro" id="IPR046906">
    <property type="entry name" value="Mab-21_HhH/H2TH-like"/>
</dbReference>
<evidence type="ECO:0000259" key="7">
    <source>
        <dbReference type="Pfam" id="PF20266"/>
    </source>
</evidence>
<evidence type="ECO:0000256" key="3">
    <source>
        <dbReference type="ARBA" id="ARBA00022679"/>
    </source>
</evidence>
<organism evidence="8 9">
    <name type="scientific">Dreissena polymorpha</name>
    <name type="common">Zebra mussel</name>
    <name type="synonym">Mytilus polymorpha</name>
    <dbReference type="NCBI Taxonomy" id="45954"/>
    <lineage>
        <taxon>Eukaryota</taxon>
        <taxon>Metazoa</taxon>
        <taxon>Spiralia</taxon>
        <taxon>Lophotrochozoa</taxon>
        <taxon>Mollusca</taxon>
        <taxon>Bivalvia</taxon>
        <taxon>Autobranchia</taxon>
        <taxon>Heteroconchia</taxon>
        <taxon>Euheterodonta</taxon>
        <taxon>Imparidentia</taxon>
        <taxon>Neoheterodontei</taxon>
        <taxon>Myida</taxon>
        <taxon>Dreissenoidea</taxon>
        <taxon>Dreissenidae</taxon>
        <taxon>Dreissena</taxon>
    </lineage>
</organism>
<keyword evidence="5" id="KW-0479">Metal-binding</keyword>
<dbReference type="PANTHER" id="PTHR10656:SF42">
    <property type="entry name" value="CYCLIC GMP-AMP SYNTHASE-LIKE PROTEIN-RELATED"/>
    <property type="match status" value="1"/>
</dbReference>
<keyword evidence="9" id="KW-1185">Reference proteome</keyword>